<dbReference type="PANTHER" id="PTHR32071:SF122">
    <property type="entry name" value="SIGMA FACTOR"/>
    <property type="match status" value="1"/>
</dbReference>
<protein>
    <submittedName>
        <fullName evidence="10">PAS domain S-box-containing protein</fullName>
    </submittedName>
</protein>
<dbReference type="Gene3D" id="1.10.10.60">
    <property type="entry name" value="Homeodomain-like"/>
    <property type="match status" value="1"/>
</dbReference>
<keyword evidence="2" id="KW-0067">ATP-binding</keyword>
<evidence type="ECO:0000313" key="10">
    <source>
        <dbReference type="EMBL" id="SCY34531.1"/>
    </source>
</evidence>
<keyword evidence="3" id="KW-0805">Transcription regulation</keyword>
<dbReference type="PROSITE" id="PS00676">
    <property type="entry name" value="SIGMA54_INTERACT_2"/>
    <property type="match status" value="1"/>
</dbReference>
<evidence type="ECO:0000259" key="8">
    <source>
        <dbReference type="PROSITE" id="PS50110"/>
    </source>
</evidence>
<dbReference type="Pfam" id="PF00989">
    <property type="entry name" value="PAS"/>
    <property type="match status" value="1"/>
</dbReference>
<dbReference type="SMART" id="SM00448">
    <property type="entry name" value="REC"/>
    <property type="match status" value="1"/>
</dbReference>
<evidence type="ECO:0000313" key="11">
    <source>
        <dbReference type="Proteomes" id="UP000198870"/>
    </source>
</evidence>
<dbReference type="SUPFAM" id="SSF52540">
    <property type="entry name" value="P-loop containing nucleoside triphosphate hydrolases"/>
    <property type="match status" value="1"/>
</dbReference>
<evidence type="ECO:0000256" key="2">
    <source>
        <dbReference type="ARBA" id="ARBA00022840"/>
    </source>
</evidence>
<dbReference type="NCBIfam" id="TIGR00229">
    <property type="entry name" value="sensory_box"/>
    <property type="match status" value="1"/>
</dbReference>
<dbReference type="SUPFAM" id="SSF46689">
    <property type="entry name" value="Homeodomain-like"/>
    <property type="match status" value="1"/>
</dbReference>
<feature type="domain" description="Response regulatory" evidence="8">
    <location>
        <begin position="6"/>
        <end position="122"/>
    </location>
</feature>
<dbReference type="Proteomes" id="UP000198870">
    <property type="component" value="Unassembled WGS sequence"/>
</dbReference>
<dbReference type="InterPro" id="IPR011006">
    <property type="entry name" value="CheY-like_superfamily"/>
</dbReference>
<evidence type="ECO:0000256" key="6">
    <source>
        <dbReference type="PROSITE-ProRule" id="PRU00169"/>
    </source>
</evidence>
<keyword evidence="5" id="KW-0804">Transcription</keyword>
<dbReference type="Pfam" id="PF00158">
    <property type="entry name" value="Sigma54_activat"/>
    <property type="match status" value="1"/>
</dbReference>
<dbReference type="SUPFAM" id="SSF55785">
    <property type="entry name" value="PYP-like sensor domain (PAS domain)"/>
    <property type="match status" value="1"/>
</dbReference>
<dbReference type="Gene3D" id="1.10.8.60">
    <property type="match status" value="1"/>
</dbReference>
<feature type="modified residue" description="4-aspartylphosphate" evidence="6">
    <location>
        <position position="57"/>
    </location>
</feature>
<dbReference type="InterPro" id="IPR001789">
    <property type="entry name" value="Sig_transdc_resp-reg_receiver"/>
</dbReference>
<dbReference type="InterPro" id="IPR009057">
    <property type="entry name" value="Homeodomain-like_sf"/>
</dbReference>
<dbReference type="Pfam" id="PF00072">
    <property type="entry name" value="Response_reg"/>
    <property type="match status" value="1"/>
</dbReference>
<keyword evidence="4" id="KW-0238">DNA-binding</keyword>
<reference evidence="10 11" key="1">
    <citation type="submission" date="2016-10" db="EMBL/GenBank/DDBJ databases">
        <authorList>
            <person name="de Groot N.N."/>
        </authorList>
    </citation>
    <scope>NUCLEOTIDE SEQUENCE [LARGE SCALE GENOMIC DNA]</scope>
    <source>
        <strain evidence="10 11">AA1</strain>
    </source>
</reference>
<dbReference type="Pfam" id="PF02954">
    <property type="entry name" value="HTH_8"/>
    <property type="match status" value="1"/>
</dbReference>
<evidence type="ECO:0000259" key="7">
    <source>
        <dbReference type="PROSITE" id="PS50045"/>
    </source>
</evidence>
<dbReference type="GO" id="GO:0006355">
    <property type="term" value="P:regulation of DNA-templated transcription"/>
    <property type="evidence" value="ECO:0007669"/>
    <property type="project" value="InterPro"/>
</dbReference>
<dbReference type="InterPro" id="IPR002197">
    <property type="entry name" value="HTH_Fis"/>
</dbReference>
<dbReference type="InterPro" id="IPR002078">
    <property type="entry name" value="Sigma_54_int"/>
</dbReference>
<dbReference type="InterPro" id="IPR013767">
    <property type="entry name" value="PAS_fold"/>
</dbReference>
<dbReference type="InterPro" id="IPR035965">
    <property type="entry name" value="PAS-like_dom_sf"/>
</dbReference>
<dbReference type="InterPro" id="IPR025944">
    <property type="entry name" value="Sigma_54_int_dom_CS"/>
</dbReference>
<evidence type="ECO:0000259" key="9">
    <source>
        <dbReference type="PROSITE" id="PS50113"/>
    </source>
</evidence>
<dbReference type="STRING" id="419481.SAMN05216233_107157"/>
<dbReference type="Pfam" id="PF25601">
    <property type="entry name" value="AAA_lid_14"/>
    <property type="match status" value="1"/>
</dbReference>
<dbReference type="InterPro" id="IPR000700">
    <property type="entry name" value="PAS-assoc_C"/>
</dbReference>
<dbReference type="PROSITE" id="PS00688">
    <property type="entry name" value="SIGMA54_INTERACT_3"/>
    <property type="match status" value="1"/>
</dbReference>
<dbReference type="FunFam" id="3.40.50.300:FF:000006">
    <property type="entry name" value="DNA-binding transcriptional regulator NtrC"/>
    <property type="match status" value="1"/>
</dbReference>
<evidence type="ECO:0000256" key="1">
    <source>
        <dbReference type="ARBA" id="ARBA00022741"/>
    </source>
</evidence>
<evidence type="ECO:0000256" key="4">
    <source>
        <dbReference type="ARBA" id="ARBA00023125"/>
    </source>
</evidence>
<dbReference type="GO" id="GO:0000160">
    <property type="term" value="P:phosphorelay signal transduction system"/>
    <property type="evidence" value="ECO:0007669"/>
    <property type="project" value="InterPro"/>
</dbReference>
<dbReference type="CDD" id="cd00130">
    <property type="entry name" value="PAS"/>
    <property type="match status" value="1"/>
</dbReference>
<evidence type="ECO:0000256" key="3">
    <source>
        <dbReference type="ARBA" id="ARBA00023015"/>
    </source>
</evidence>
<dbReference type="GO" id="GO:0005524">
    <property type="term" value="F:ATP binding"/>
    <property type="evidence" value="ECO:0007669"/>
    <property type="project" value="UniProtKB-KW"/>
</dbReference>
<dbReference type="Gene3D" id="3.40.50.300">
    <property type="entry name" value="P-loop containing nucleotide triphosphate hydrolases"/>
    <property type="match status" value="1"/>
</dbReference>
<dbReference type="OrthoDB" id="5409901at2"/>
<dbReference type="InterPro" id="IPR058031">
    <property type="entry name" value="AAA_lid_NorR"/>
</dbReference>
<dbReference type="InterPro" id="IPR027417">
    <property type="entry name" value="P-loop_NTPase"/>
</dbReference>
<dbReference type="GO" id="GO:0043565">
    <property type="term" value="F:sequence-specific DNA binding"/>
    <property type="evidence" value="ECO:0007669"/>
    <property type="project" value="InterPro"/>
</dbReference>
<dbReference type="InterPro" id="IPR003593">
    <property type="entry name" value="AAA+_ATPase"/>
</dbReference>
<name>A0A1G5F616_9BACT</name>
<dbReference type="InterPro" id="IPR025943">
    <property type="entry name" value="Sigma_54_int_dom_ATP-bd_2"/>
</dbReference>
<dbReference type="InterPro" id="IPR000014">
    <property type="entry name" value="PAS"/>
</dbReference>
<organism evidence="10 11">
    <name type="scientific">Desulfoluna spongiiphila</name>
    <dbReference type="NCBI Taxonomy" id="419481"/>
    <lineage>
        <taxon>Bacteria</taxon>
        <taxon>Pseudomonadati</taxon>
        <taxon>Thermodesulfobacteriota</taxon>
        <taxon>Desulfobacteria</taxon>
        <taxon>Desulfobacterales</taxon>
        <taxon>Desulfolunaceae</taxon>
        <taxon>Desulfoluna</taxon>
    </lineage>
</organism>
<keyword evidence="1" id="KW-0547">Nucleotide-binding</keyword>
<keyword evidence="11" id="KW-1185">Reference proteome</keyword>
<feature type="domain" description="PAC" evidence="9">
    <location>
        <begin position="214"/>
        <end position="264"/>
    </location>
</feature>
<dbReference type="PANTHER" id="PTHR32071">
    <property type="entry name" value="TRANSCRIPTIONAL REGULATORY PROTEIN"/>
    <property type="match status" value="1"/>
</dbReference>
<dbReference type="AlphaFoldDB" id="A0A1G5F616"/>
<proteinExistence type="predicted"/>
<evidence type="ECO:0000256" key="5">
    <source>
        <dbReference type="ARBA" id="ARBA00023163"/>
    </source>
</evidence>
<dbReference type="Gene3D" id="3.30.450.20">
    <property type="entry name" value="PAS domain"/>
    <property type="match status" value="1"/>
</dbReference>
<dbReference type="CDD" id="cd00009">
    <property type="entry name" value="AAA"/>
    <property type="match status" value="1"/>
</dbReference>
<dbReference type="Gene3D" id="3.40.50.2300">
    <property type="match status" value="1"/>
</dbReference>
<dbReference type="CDD" id="cd00156">
    <property type="entry name" value="REC"/>
    <property type="match status" value="1"/>
</dbReference>
<dbReference type="RefSeq" id="WP_092210800.1">
    <property type="nucleotide sequence ID" value="NZ_FMUX01000007.1"/>
</dbReference>
<dbReference type="EMBL" id="FMUX01000007">
    <property type="protein sequence ID" value="SCY34531.1"/>
    <property type="molecule type" value="Genomic_DNA"/>
</dbReference>
<dbReference type="SUPFAM" id="SSF52172">
    <property type="entry name" value="CheY-like"/>
    <property type="match status" value="1"/>
</dbReference>
<feature type="domain" description="Sigma-54 factor interaction" evidence="7">
    <location>
        <begin position="289"/>
        <end position="516"/>
    </location>
</feature>
<dbReference type="PROSITE" id="PS50110">
    <property type="entry name" value="RESPONSE_REGULATORY"/>
    <property type="match status" value="1"/>
</dbReference>
<sequence length="590" mass="65832">MTQKLCVLIVEDSEDDAFLILRKLRRDGLKAHCERVDSEEDMRDALAARRWDVIISDYDLPGFGGIEALALWKASGMDIPFIMVSGVLGEDVAVEVMKEGAHDYLIKDRLDRLVPAIQRELRDAANRRKRMVVERALDRSEVQYRLLTEQIADGISLTQNGKYLFVNSAFAELFGYPDTECLVGQAAFGHLVQDQQDSVLAWVRQLEAGGDGPDSFQGRCIGGDGRVFWVGANLRSIIWQGSNAVLLTVRDISEVKEKERRLEEESALLRTENRLLRSSMKDRYRFGAMIGKSHPMQDVYELVAKAAATDAGVVVYGESGTGKELAARAIHDLSDRRGMPFVPVNCGAIPEELLESEFFGYAKGAFTGAHGDRPGYLDHADGGTLFLDEIGEISLSLQVKLLRAIEGGGYSPLGSVAVKKPDIRIVAATNRDLDAAVRAGTMREDFYYRIHIIPIHLPPLKERRDDIPLLVEHFIKTQGGNASSAVMDGRTMHTLLEYGWPGNIRELQNVIRRYLTLGTLQLEGTGTVEAQVPEGGDVQDLQAAMKHHEKKLMVMALEKNRWHRGNTARYLNLPARTFYKKMKDHKLNSA</sequence>
<dbReference type="PROSITE" id="PS50113">
    <property type="entry name" value="PAC"/>
    <property type="match status" value="1"/>
</dbReference>
<dbReference type="PROSITE" id="PS50045">
    <property type="entry name" value="SIGMA54_INTERACT_4"/>
    <property type="match status" value="1"/>
</dbReference>
<keyword evidence="6" id="KW-0597">Phosphoprotein</keyword>
<accession>A0A1G5F616</accession>
<gene>
    <name evidence="10" type="ORF">SAMN05216233_107157</name>
</gene>
<dbReference type="SMART" id="SM00382">
    <property type="entry name" value="AAA"/>
    <property type="match status" value="1"/>
</dbReference>